<evidence type="ECO:0000313" key="2">
    <source>
        <dbReference type="EMBL" id="AAX26459.2"/>
    </source>
</evidence>
<sequence length="372" mass="39860">LEQLEFQFSCLLYPDELRLPLVFRWPERHLRICLIDVNSSSSVGLPPMPPPPPPSQTSSVPSTLANPVSLINSNNIGNTCNNNNSSHASNLSKLTGTPTSTINCNWNTSVLDNRMISGNVSCDSGGAGCNVGSIPQSSTTSPNTFTKPDLLPSFLSLFPPGCIPPPNVLSSLLNTIPTSNPSYISGNINVTNNDQSQTEAFKKSFLPVVPQSAAFHPPSTALIQPSSSTLSSSSHLHQRPAQQQQEQQSGSFTDSKTDNFMDPSVFANNWLAFLQTLINNSSSSSINNSINNINVDLLRQVISGSQNNNGNSSSSNNNTNSIAYLMELMQHIFHNNHITNNSNVSSMNILSALTSSTAPPSSVSSSSSLKHF</sequence>
<feature type="region of interest" description="Disordered" evidence="1">
    <location>
        <begin position="43"/>
        <end position="62"/>
    </location>
</feature>
<dbReference type="AlphaFoldDB" id="Q5C1L6"/>
<accession>Q5C1L6</accession>
<feature type="compositionally biased region" description="Pro residues" evidence="1">
    <location>
        <begin position="46"/>
        <end position="55"/>
    </location>
</feature>
<evidence type="ECO:0000256" key="1">
    <source>
        <dbReference type="SAM" id="MobiDB-lite"/>
    </source>
</evidence>
<feature type="compositionally biased region" description="Low complexity" evidence="1">
    <location>
        <begin position="226"/>
        <end position="235"/>
    </location>
</feature>
<organism evidence="2">
    <name type="scientific">Schistosoma japonicum</name>
    <name type="common">Blood fluke</name>
    <dbReference type="NCBI Taxonomy" id="6182"/>
    <lineage>
        <taxon>Eukaryota</taxon>
        <taxon>Metazoa</taxon>
        <taxon>Spiralia</taxon>
        <taxon>Lophotrochozoa</taxon>
        <taxon>Platyhelminthes</taxon>
        <taxon>Trematoda</taxon>
        <taxon>Digenea</taxon>
        <taxon>Strigeidida</taxon>
        <taxon>Schistosomatoidea</taxon>
        <taxon>Schistosomatidae</taxon>
        <taxon>Schistosoma</taxon>
    </lineage>
</organism>
<feature type="non-terminal residue" evidence="2">
    <location>
        <position position="1"/>
    </location>
</feature>
<proteinExistence type="evidence at transcript level"/>
<protein>
    <submittedName>
        <fullName evidence="2">SJCHGC06093 protein</fullName>
    </submittedName>
</protein>
<name>Q5C1L6_SCHJA</name>
<dbReference type="EMBL" id="AY810570">
    <property type="protein sequence ID" value="AAX26459.2"/>
    <property type="molecule type" value="mRNA"/>
</dbReference>
<feature type="region of interest" description="Disordered" evidence="1">
    <location>
        <begin position="216"/>
        <end position="258"/>
    </location>
</feature>
<reference evidence="2" key="1">
    <citation type="journal article" date="2006" name="PLoS Pathog.">
        <title>New perspectives on host-parasite interplay by comparative transcriptomic and proteomic analyses of Schistosoma japonicum.</title>
        <authorList>
            <person name="Liu F."/>
            <person name="Lu J."/>
            <person name="Hu W."/>
            <person name="Wang S.Y."/>
            <person name="Cui S.J."/>
            <person name="Chi M."/>
            <person name="Yan Q."/>
            <person name="Wang X.R."/>
            <person name="Song H.D."/>
            <person name="Xu X.N."/>
            <person name="Wang J.J."/>
            <person name="Zhang X.L."/>
            <person name="Zhang X."/>
            <person name="Wang Z.Q."/>
            <person name="Xue C.L."/>
            <person name="Brindley P.J."/>
            <person name="McManus D.P."/>
            <person name="Yang P.Y."/>
            <person name="Feng Z."/>
            <person name="Chen Z."/>
            <person name="Han Z.G."/>
        </authorList>
    </citation>
    <scope>NUCLEOTIDE SEQUENCE</scope>
</reference>